<dbReference type="Proteomes" id="UP000694404">
    <property type="component" value="Unplaced"/>
</dbReference>
<reference evidence="1" key="1">
    <citation type="submission" date="2025-08" db="UniProtKB">
        <authorList>
            <consortium name="Ensembl"/>
        </authorList>
    </citation>
    <scope>IDENTIFICATION</scope>
</reference>
<name>A0A8C0J6E4_CHEAB</name>
<organism evidence="1 2">
    <name type="scientific">Chelonoidis abingdonii</name>
    <name type="common">Abingdon island giant tortoise</name>
    <name type="synonym">Testudo abingdonii</name>
    <dbReference type="NCBI Taxonomy" id="106734"/>
    <lineage>
        <taxon>Eukaryota</taxon>
        <taxon>Metazoa</taxon>
        <taxon>Chordata</taxon>
        <taxon>Craniata</taxon>
        <taxon>Vertebrata</taxon>
        <taxon>Euteleostomi</taxon>
        <taxon>Archelosauria</taxon>
        <taxon>Testudinata</taxon>
        <taxon>Testudines</taxon>
        <taxon>Cryptodira</taxon>
        <taxon>Durocryptodira</taxon>
        <taxon>Testudinoidea</taxon>
        <taxon>Testudinidae</taxon>
        <taxon>Chelonoidis</taxon>
    </lineage>
</organism>
<dbReference type="Ensembl" id="ENSCABT00000029594.1">
    <property type="protein sequence ID" value="ENSCABP00000027025.1"/>
    <property type="gene ID" value="ENSCABG00000019823.1"/>
</dbReference>
<proteinExistence type="predicted"/>
<reference evidence="1" key="2">
    <citation type="submission" date="2025-09" db="UniProtKB">
        <authorList>
            <consortium name="Ensembl"/>
        </authorList>
    </citation>
    <scope>IDENTIFICATION</scope>
</reference>
<evidence type="ECO:0000313" key="1">
    <source>
        <dbReference type="Ensembl" id="ENSCABP00000027025.1"/>
    </source>
</evidence>
<sequence>VTLLSECVQTFSSSLMCLWFSFPAPSITPRPLPQQSSRAWSLSYLYTHTLALPCVLLHMLSPYSFIALLVGCVHLSYASVTLTGPLLQASLSFSEFLVRKLCDPVQTCIRMLLQLRAIIHLLHSLGGM</sequence>
<accession>A0A8C0J6E4</accession>
<dbReference type="AlphaFoldDB" id="A0A8C0J6E4"/>
<evidence type="ECO:0000313" key="2">
    <source>
        <dbReference type="Proteomes" id="UP000694404"/>
    </source>
</evidence>
<keyword evidence="2" id="KW-1185">Reference proteome</keyword>
<protein>
    <submittedName>
        <fullName evidence="1">Uncharacterized protein</fullName>
    </submittedName>
</protein>